<name>A0A2W2GMW0_9ACTN</name>
<reference evidence="2 3" key="1">
    <citation type="submission" date="2018-01" db="EMBL/GenBank/DDBJ databases">
        <title>Draft genome sequence of Sphaerisporangium sp. 7K107.</title>
        <authorList>
            <person name="Sahin N."/>
            <person name="Saygin H."/>
            <person name="Ay H."/>
        </authorList>
    </citation>
    <scope>NUCLEOTIDE SEQUENCE [LARGE SCALE GENOMIC DNA]</scope>
    <source>
        <strain evidence="2 3">7K107</strain>
    </source>
</reference>
<dbReference type="Gene3D" id="3.40.50.720">
    <property type="entry name" value="NAD(P)-binding Rossmann-like Domain"/>
    <property type="match status" value="1"/>
</dbReference>
<sequence>MTTVLLFGATGFLGREVRSRLAADTRRLRVVCPGRNILDLLRASPGEAAGLLCEVRPAAVINCVGRMGGGYDVLLRGNAGVSALLIEAMTAAESSARYVRLGSAAEYGPGVPGTSTGEDAPARPVSAYGVGHLAGTLLVGQAAQEGKVDGVTLRIFNPIGPGTSAENVLGRARELIGKAIAARSPHIQLGPLGAFRDFVDVRDVADAVVRAAFVPELPELPGRVLNVGSGRSVVVREPVRLLAEAMGYDGELRERGTASARSPAVDWSRADITRTGRVLGWRPRHSLAESVKAMA</sequence>
<evidence type="ECO:0000313" key="2">
    <source>
        <dbReference type="EMBL" id="PZG44009.1"/>
    </source>
</evidence>
<dbReference type="InterPro" id="IPR001509">
    <property type="entry name" value="Epimerase_deHydtase"/>
</dbReference>
<dbReference type="InterPro" id="IPR036291">
    <property type="entry name" value="NAD(P)-bd_dom_sf"/>
</dbReference>
<dbReference type="PANTHER" id="PTHR43245">
    <property type="entry name" value="BIFUNCTIONAL POLYMYXIN RESISTANCE PROTEIN ARNA"/>
    <property type="match status" value="1"/>
</dbReference>
<protein>
    <recommendedName>
        <fullName evidence="1">NAD-dependent epimerase/dehydratase domain-containing protein</fullName>
    </recommendedName>
</protein>
<feature type="domain" description="NAD-dependent epimerase/dehydratase" evidence="1">
    <location>
        <begin position="4"/>
        <end position="228"/>
    </location>
</feature>
<dbReference type="EMBL" id="POUA01000130">
    <property type="protein sequence ID" value="PZG44009.1"/>
    <property type="molecule type" value="Genomic_DNA"/>
</dbReference>
<accession>A0A2W2GMW0</accession>
<dbReference type="Proteomes" id="UP000248544">
    <property type="component" value="Unassembled WGS sequence"/>
</dbReference>
<dbReference type="SUPFAM" id="SSF51735">
    <property type="entry name" value="NAD(P)-binding Rossmann-fold domains"/>
    <property type="match status" value="1"/>
</dbReference>
<organism evidence="2 3">
    <name type="scientific">Spongiactinospora gelatinilytica</name>
    <dbReference type="NCBI Taxonomy" id="2666298"/>
    <lineage>
        <taxon>Bacteria</taxon>
        <taxon>Bacillati</taxon>
        <taxon>Actinomycetota</taxon>
        <taxon>Actinomycetes</taxon>
        <taxon>Streptosporangiales</taxon>
        <taxon>Streptosporangiaceae</taxon>
        <taxon>Spongiactinospora</taxon>
    </lineage>
</organism>
<dbReference type="Pfam" id="PF01370">
    <property type="entry name" value="Epimerase"/>
    <property type="match status" value="1"/>
</dbReference>
<gene>
    <name evidence="2" type="ORF">C1I98_17775</name>
</gene>
<dbReference type="InterPro" id="IPR050177">
    <property type="entry name" value="Lipid_A_modif_metabolic_enz"/>
</dbReference>
<dbReference type="RefSeq" id="WP_111168574.1">
    <property type="nucleotide sequence ID" value="NZ_POUA01000130.1"/>
</dbReference>
<dbReference type="AlphaFoldDB" id="A0A2W2GMW0"/>
<evidence type="ECO:0000313" key="3">
    <source>
        <dbReference type="Proteomes" id="UP000248544"/>
    </source>
</evidence>
<comment type="caution">
    <text evidence="2">The sequence shown here is derived from an EMBL/GenBank/DDBJ whole genome shotgun (WGS) entry which is preliminary data.</text>
</comment>
<proteinExistence type="predicted"/>
<keyword evidence="3" id="KW-1185">Reference proteome</keyword>
<evidence type="ECO:0000259" key="1">
    <source>
        <dbReference type="Pfam" id="PF01370"/>
    </source>
</evidence>